<reference evidence="4" key="2">
    <citation type="submission" date="2023-06" db="EMBL/GenBank/DDBJ databases">
        <authorList>
            <person name="Swenson N.G."/>
            <person name="Wegrzyn J.L."/>
            <person name="Mcevoy S.L."/>
        </authorList>
    </citation>
    <scope>NUCLEOTIDE SEQUENCE</scope>
    <source>
        <strain evidence="4">NS2018</strain>
        <tissue evidence="4">Leaf</tissue>
    </source>
</reference>
<dbReference type="InterPro" id="IPR032675">
    <property type="entry name" value="LRR_dom_sf"/>
</dbReference>
<evidence type="ECO:0000256" key="1">
    <source>
        <dbReference type="ARBA" id="ARBA00022821"/>
    </source>
</evidence>
<dbReference type="AlphaFoldDB" id="A0AA39UQ25"/>
<keyword evidence="3" id="KW-0472">Membrane</keyword>
<dbReference type="PANTHER" id="PTHR36766:SF40">
    <property type="entry name" value="DISEASE RESISTANCE PROTEIN RGA3"/>
    <property type="match status" value="1"/>
</dbReference>
<keyword evidence="1" id="KW-0611">Plant defense</keyword>
<sequence>MMYFILILVLVRQDLLHLLFNFFFFGHTLLGLRVEQYAKIYVVVTTFFFSSFPYISTVVYSIMSKDRIAHFREQYRKISSEEFSDFFQRQKLDEALLTKLKENMETIAKKVHVDSFYQVITESGDWEPTAWLNVLHRIILDLDDLLHYVAELEEKFKIITTLWSYCCNSTSRIFFKKYRPSTSPEKCLEDRMKEIIKEMEDLAVYGILDVADNKALLKEKWGRTNGTDLNEMPVETGVGSTRPPETSKISNEDSSIKHEGASEIPLKMTESSSDTDDPFICQANSVYPFEAIRKSKMMYFILILFLVFVLVRHDLLHRLFNFFFFCHTLLGLRIEQYKEIYIVVTTFVCSSFHFISTEVYSIMSTDRIAHFRVQYRMISSEEFSEFFQRQKLDEALLTKLKENMKTIDDMVPVVSISKVIIEPGDWEPSLSVLHGIILDLDDLLHDVAKLEAKFKIITTLWSNCWNSTFRIFLKKYRPSTSLEKGIEDRMKEIIEEMERLAQEIYDGSNYFEAVFGILDKKLEEKWGWTNGTDLIEMPVETGVGSTRPPETSKISNEDSSIKHEGASEIPLKMTESSSDTDDPINIWYSHISSLESLKVSEISQLLKLPPRLHTLKIEGCDALESLPEELMLNNIHLQQLYIIDCCFLESFSVDHLPTTLKSLYIRNCRKLKFPSPSETMQHALLEHLCIGSSCDSLSSFHLSLFPELRSLAIWDCVNFSSISISENHKSLDALEIRDCPELLSFLEEGLHTPNLTSIFLSNCKNLKGIPKPMDKLISLRSFLINGCPELSSIIHGCFPENLSSLCISDCHKLTPSIQWKMNELNKLGCFEIEVKQDNMAGGIMAGGSLLSAYLQGLLDKLTSGEFVEFFLRGHKLVPLVRNLVETILTVNTVLDDADEKQFKNPAIRRLDAGDGKELDLKE</sequence>
<dbReference type="GO" id="GO:0006952">
    <property type="term" value="P:defense response"/>
    <property type="evidence" value="ECO:0007669"/>
    <property type="project" value="UniProtKB-KW"/>
</dbReference>
<protein>
    <submittedName>
        <fullName evidence="4">Uncharacterized protein</fullName>
    </submittedName>
</protein>
<keyword evidence="5" id="KW-1185">Reference proteome</keyword>
<gene>
    <name evidence="4" type="ORF">LWI29_006397</name>
</gene>
<keyword evidence="3" id="KW-1133">Transmembrane helix</keyword>
<dbReference type="EMBL" id="JAUESC010000387">
    <property type="protein sequence ID" value="KAK0573324.1"/>
    <property type="molecule type" value="Genomic_DNA"/>
</dbReference>
<feature type="region of interest" description="Disordered" evidence="2">
    <location>
        <begin position="232"/>
        <end position="257"/>
    </location>
</feature>
<evidence type="ECO:0000313" key="5">
    <source>
        <dbReference type="Proteomes" id="UP001168877"/>
    </source>
</evidence>
<evidence type="ECO:0000313" key="4">
    <source>
        <dbReference type="EMBL" id="KAK0573324.1"/>
    </source>
</evidence>
<feature type="transmembrane region" description="Helical" evidence="3">
    <location>
        <begin position="297"/>
        <end position="313"/>
    </location>
</feature>
<proteinExistence type="predicted"/>
<dbReference type="Gene3D" id="3.80.10.10">
    <property type="entry name" value="Ribonuclease Inhibitor"/>
    <property type="match status" value="2"/>
</dbReference>
<dbReference type="SUPFAM" id="SSF52058">
    <property type="entry name" value="L domain-like"/>
    <property type="match status" value="1"/>
</dbReference>
<feature type="transmembrane region" description="Helical" evidence="3">
    <location>
        <begin position="40"/>
        <end position="62"/>
    </location>
</feature>
<evidence type="ECO:0000256" key="3">
    <source>
        <dbReference type="SAM" id="Phobius"/>
    </source>
</evidence>
<reference evidence="4" key="1">
    <citation type="journal article" date="2022" name="Plant J.">
        <title>Strategies of tolerance reflected in two North American maple genomes.</title>
        <authorList>
            <person name="McEvoy S.L."/>
            <person name="Sezen U.U."/>
            <person name="Trouern-Trend A."/>
            <person name="McMahon S.M."/>
            <person name="Schaberg P.G."/>
            <person name="Yang J."/>
            <person name="Wegrzyn J.L."/>
            <person name="Swenson N.G."/>
        </authorList>
    </citation>
    <scope>NUCLEOTIDE SEQUENCE</scope>
    <source>
        <strain evidence="4">NS2018</strain>
    </source>
</reference>
<accession>A0AA39UQ25</accession>
<dbReference type="PANTHER" id="PTHR36766">
    <property type="entry name" value="PLANT BROAD-SPECTRUM MILDEW RESISTANCE PROTEIN RPW8"/>
    <property type="match status" value="1"/>
</dbReference>
<dbReference type="Proteomes" id="UP001168877">
    <property type="component" value="Unassembled WGS sequence"/>
</dbReference>
<evidence type="ECO:0000256" key="2">
    <source>
        <dbReference type="SAM" id="MobiDB-lite"/>
    </source>
</evidence>
<keyword evidence="3" id="KW-0812">Transmembrane</keyword>
<comment type="caution">
    <text evidence="4">The sequence shown here is derived from an EMBL/GenBank/DDBJ whole genome shotgun (WGS) entry which is preliminary data.</text>
</comment>
<name>A0AA39UQ25_ACESA</name>
<organism evidence="4 5">
    <name type="scientific">Acer saccharum</name>
    <name type="common">Sugar maple</name>
    <dbReference type="NCBI Taxonomy" id="4024"/>
    <lineage>
        <taxon>Eukaryota</taxon>
        <taxon>Viridiplantae</taxon>
        <taxon>Streptophyta</taxon>
        <taxon>Embryophyta</taxon>
        <taxon>Tracheophyta</taxon>
        <taxon>Spermatophyta</taxon>
        <taxon>Magnoliopsida</taxon>
        <taxon>eudicotyledons</taxon>
        <taxon>Gunneridae</taxon>
        <taxon>Pentapetalae</taxon>
        <taxon>rosids</taxon>
        <taxon>malvids</taxon>
        <taxon>Sapindales</taxon>
        <taxon>Sapindaceae</taxon>
        <taxon>Hippocastanoideae</taxon>
        <taxon>Acereae</taxon>
        <taxon>Acer</taxon>
    </lineage>
</organism>
<feature type="compositionally biased region" description="Basic and acidic residues" evidence="2">
    <location>
        <begin position="555"/>
        <end position="566"/>
    </location>
</feature>
<feature type="region of interest" description="Disordered" evidence="2">
    <location>
        <begin position="539"/>
        <end position="567"/>
    </location>
</feature>